<dbReference type="GO" id="GO:0032259">
    <property type="term" value="P:methylation"/>
    <property type="evidence" value="ECO:0007669"/>
    <property type="project" value="UniProtKB-KW"/>
</dbReference>
<dbReference type="NCBIfam" id="TIGR03438">
    <property type="entry name" value="egtD_ergothio"/>
    <property type="match status" value="1"/>
</dbReference>
<dbReference type="GO" id="GO:0008168">
    <property type="term" value="F:methyltransferase activity"/>
    <property type="evidence" value="ECO:0007669"/>
    <property type="project" value="UniProtKB-KW"/>
</dbReference>
<sequence length="334" mass="36220">MRVSEQTDRLASSVVTPDRAVATLTDDVRAGLLSRPRWLPAKYFYDDHGSELFEAICATPAYYPSRAEEALLAAHAGSIVEAASPDHMLELGSGSSRKTRHLLAACDRLGRHPVYWPFDVSAQMMLDAGADLVGRYPWLSVHALIGDYTGGLGRLPLPHSGRRLIVFLGGTLGNFEPAAAIAMLREIAALMRADDRLLLGLDRVKDRGRLEAAYDDAEGVTAAFNRNVLTVLNRELDADFPVADYRHRAVFDTEHERIEMRLAAGHDHSVRLGALDTVIDMAAGEEIVTEFSHKFTPASIERLLAAAGLAATAHHEAEGGDYSLVLAGRADGDG</sequence>
<dbReference type="PIRSF" id="PIRSF018005">
    <property type="entry name" value="UCP018005"/>
    <property type="match status" value="1"/>
</dbReference>
<accession>A0A423PTU4</accession>
<evidence type="ECO:0000313" key="5">
    <source>
        <dbReference type="Proteomes" id="UP000283993"/>
    </source>
</evidence>
<dbReference type="InterPro" id="IPR051128">
    <property type="entry name" value="EgtD_Methyltrsf_superfamily"/>
</dbReference>
<evidence type="ECO:0000256" key="1">
    <source>
        <dbReference type="ARBA" id="ARBA00022603"/>
    </source>
</evidence>
<dbReference type="PANTHER" id="PTHR43397">
    <property type="entry name" value="ERGOTHIONEINE BIOSYNTHESIS PROTEIN 1"/>
    <property type="match status" value="1"/>
</dbReference>
<gene>
    <name evidence="4" type="ORF">SAOR_04445</name>
</gene>
<protein>
    <recommendedName>
        <fullName evidence="3">Histidine-specific methyltransferase SAM-dependent domain-containing protein</fullName>
    </recommendedName>
</protein>
<feature type="domain" description="Histidine-specific methyltransferase SAM-dependent" evidence="3">
    <location>
        <begin position="25"/>
        <end position="327"/>
    </location>
</feature>
<dbReference type="PANTHER" id="PTHR43397:SF1">
    <property type="entry name" value="ERGOTHIONEINE BIOSYNTHESIS PROTEIN 1"/>
    <property type="match status" value="1"/>
</dbReference>
<comment type="caution">
    <text evidence="4">The sequence shown here is derived from an EMBL/GenBank/DDBJ whole genome shotgun (WGS) entry which is preliminary data.</text>
</comment>
<dbReference type="AlphaFoldDB" id="A0A423PTU4"/>
<dbReference type="Gene3D" id="3.40.50.150">
    <property type="entry name" value="Vaccinia Virus protein VP39"/>
    <property type="match status" value="1"/>
</dbReference>
<proteinExistence type="predicted"/>
<keyword evidence="2" id="KW-0808">Transferase</keyword>
<dbReference type="InterPro" id="IPR035094">
    <property type="entry name" value="EgtD"/>
</dbReference>
<reference evidence="4 5" key="1">
    <citation type="submission" date="2013-10" db="EMBL/GenBank/DDBJ databases">
        <title>Salinisphaera orenii MK-B5 Genome Sequencing.</title>
        <authorList>
            <person name="Lai Q."/>
            <person name="Li C."/>
            <person name="Shao Z."/>
        </authorList>
    </citation>
    <scope>NUCLEOTIDE SEQUENCE [LARGE SCALE GENOMIC DNA]</scope>
    <source>
        <strain evidence="4 5">MK-B5</strain>
    </source>
</reference>
<dbReference type="SUPFAM" id="SSF53335">
    <property type="entry name" value="S-adenosyl-L-methionine-dependent methyltransferases"/>
    <property type="match status" value="1"/>
</dbReference>
<organism evidence="4 5">
    <name type="scientific">Salinisphaera orenii MK-B5</name>
    <dbReference type="NCBI Taxonomy" id="856730"/>
    <lineage>
        <taxon>Bacteria</taxon>
        <taxon>Pseudomonadati</taxon>
        <taxon>Pseudomonadota</taxon>
        <taxon>Gammaproteobacteria</taxon>
        <taxon>Salinisphaerales</taxon>
        <taxon>Salinisphaeraceae</taxon>
        <taxon>Salinisphaera</taxon>
    </lineage>
</organism>
<dbReference type="Pfam" id="PF10017">
    <property type="entry name" value="Methyltransf_33"/>
    <property type="match status" value="1"/>
</dbReference>
<dbReference type="RefSeq" id="WP_123630389.1">
    <property type="nucleotide sequence ID" value="NZ_AYKH01000006.1"/>
</dbReference>
<dbReference type="InterPro" id="IPR019257">
    <property type="entry name" value="MeTrfase_dom"/>
</dbReference>
<evidence type="ECO:0000313" key="4">
    <source>
        <dbReference type="EMBL" id="ROO29026.1"/>
    </source>
</evidence>
<dbReference type="EMBL" id="AYKH01000006">
    <property type="protein sequence ID" value="ROO29026.1"/>
    <property type="molecule type" value="Genomic_DNA"/>
</dbReference>
<keyword evidence="1" id="KW-0489">Methyltransferase</keyword>
<keyword evidence="5" id="KW-1185">Reference proteome</keyword>
<evidence type="ECO:0000256" key="2">
    <source>
        <dbReference type="ARBA" id="ARBA00022679"/>
    </source>
</evidence>
<evidence type="ECO:0000259" key="3">
    <source>
        <dbReference type="Pfam" id="PF10017"/>
    </source>
</evidence>
<dbReference type="InterPro" id="IPR017804">
    <property type="entry name" value="MeTrfase_EgtD-like"/>
</dbReference>
<dbReference type="InterPro" id="IPR029063">
    <property type="entry name" value="SAM-dependent_MTases_sf"/>
</dbReference>
<name>A0A423PTU4_9GAMM</name>
<dbReference type="Proteomes" id="UP000283993">
    <property type="component" value="Unassembled WGS sequence"/>
</dbReference>